<dbReference type="GO" id="GO:0044781">
    <property type="term" value="P:bacterial-type flagellum organization"/>
    <property type="evidence" value="ECO:0007669"/>
    <property type="project" value="UniProtKB-KW"/>
</dbReference>
<dbReference type="GO" id="GO:0006109">
    <property type="term" value="P:regulation of carbohydrate metabolic process"/>
    <property type="evidence" value="ECO:0007669"/>
    <property type="project" value="InterPro"/>
</dbReference>
<comment type="function">
    <text evidence="6">A translational regulator that binds mRNA to regulate translation initiation and/or mRNA stability. Usually binds in the 5'-UTR at or near the Shine-Dalgarno sequence preventing ribosome-binding, thus repressing translation. Its main target seems to be the major flagellin gene, while its function is anatagonized by FliW.</text>
</comment>
<evidence type="ECO:0000256" key="4">
    <source>
        <dbReference type="ARBA" id="ARBA00022845"/>
    </source>
</evidence>
<name>A0A1I5V727_9FIRM</name>
<keyword evidence="5 6" id="KW-0694">RNA-binding</keyword>
<evidence type="ECO:0000256" key="5">
    <source>
        <dbReference type="ARBA" id="ARBA00022884"/>
    </source>
</evidence>
<dbReference type="GO" id="GO:1902208">
    <property type="term" value="P:regulation of bacterial-type flagellum assembly"/>
    <property type="evidence" value="ECO:0007669"/>
    <property type="project" value="UniProtKB-UniRule"/>
</dbReference>
<evidence type="ECO:0000256" key="3">
    <source>
        <dbReference type="ARBA" id="ARBA00022795"/>
    </source>
</evidence>
<dbReference type="GO" id="GO:0005829">
    <property type="term" value="C:cytosol"/>
    <property type="evidence" value="ECO:0007669"/>
    <property type="project" value="TreeGrafter"/>
</dbReference>
<dbReference type="InterPro" id="IPR003751">
    <property type="entry name" value="CsrA"/>
</dbReference>
<protein>
    <recommendedName>
        <fullName evidence="6">Translational regulator CsrA</fullName>
    </recommendedName>
</protein>
<keyword evidence="1 6" id="KW-0963">Cytoplasm</keyword>
<dbReference type="HAMAP" id="MF_00167">
    <property type="entry name" value="CsrA"/>
    <property type="match status" value="1"/>
</dbReference>
<keyword evidence="4 6" id="KW-0810">Translation regulation</keyword>
<reference evidence="7 8" key="1">
    <citation type="submission" date="2016-10" db="EMBL/GenBank/DDBJ databases">
        <authorList>
            <person name="de Groot N.N."/>
        </authorList>
    </citation>
    <scope>NUCLEOTIDE SEQUENCE [LARGE SCALE GENOMIC DNA]</scope>
    <source>
        <strain evidence="7 8">DSM 20678</strain>
    </source>
</reference>
<gene>
    <name evidence="6" type="primary">csrA</name>
    <name evidence="7" type="ORF">SAMN05444406_1104</name>
</gene>
<keyword evidence="8" id="KW-1185">Reference proteome</keyword>
<dbReference type="PANTHER" id="PTHR34984:SF1">
    <property type="entry name" value="CARBON STORAGE REGULATOR"/>
    <property type="match status" value="1"/>
</dbReference>
<keyword evidence="3 6" id="KW-1005">Bacterial flagellum biogenesis</keyword>
<dbReference type="RefSeq" id="WP_025747922.1">
    <property type="nucleotide sequence ID" value="NZ_FOXR01000010.1"/>
</dbReference>
<evidence type="ECO:0000313" key="7">
    <source>
        <dbReference type="EMBL" id="SFQ02766.1"/>
    </source>
</evidence>
<comment type="similarity">
    <text evidence="6">Belongs to the CsrA/RsmA family.</text>
</comment>
<dbReference type="Gene3D" id="2.60.40.4380">
    <property type="entry name" value="Translational regulator CsrA"/>
    <property type="match status" value="1"/>
</dbReference>
<comment type="subcellular location">
    <subcellularLocation>
        <location evidence="6">Cytoplasm</location>
    </subcellularLocation>
</comment>
<organism evidence="7 8">
    <name type="scientific">Caldicoprobacter faecalis</name>
    <dbReference type="NCBI Taxonomy" id="937334"/>
    <lineage>
        <taxon>Bacteria</taxon>
        <taxon>Bacillati</taxon>
        <taxon>Bacillota</taxon>
        <taxon>Clostridia</taxon>
        <taxon>Caldicoprobacterales</taxon>
        <taxon>Caldicoprobacteraceae</taxon>
        <taxon>Caldicoprobacter</taxon>
    </lineage>
</organism>
<evidence type="ECO:0000256" key="6">
    <source>
        <dbReference type="HAMAP-Rule" id="MF_00167"/>
    </source>
</evidence>
<dbReference type="NCBIfam" id="NF002469">
    <property type="entry name" value="PRK01712.1"/>
    <property type="match status" value="1"/>
</dbReference>
<dbReference type="OrthoDB" id="9809061at2"/>
<keyword evidence="2 6" id="KW-0678">Repressor</keyword>
<dbReference type="GO" id="GO:0045947">
    <property type="term" value="P:negative regulation of translational initiation"/>
    <property type="evidence" value="ECO:0007669"/>
    <property type="project" value="UniProtKB-UniRule"/>
</dbReference>
<dbReference type="InterPro" id="IPR036107">
    <property type="entry name" value="CsrA_sf"/>
</dbReference>
<dbReference type="FunFam" id="2.60.40.4380:FF:000002">
    <property type="entry name" value="Translational regulator CsrA"/>
    <property type="match status" value="1"/>
</dbReference>
<dbReference type="PANTHER" id="PTHR34984">
    <property type="entry name" value="CARBON STORAGE REGULATOR"/>
    <property type="match status" value="1"/>
</dbReference>
<dbReference type="Pfam" id="PF02599">
    <property type="entry name" value="CsrA"/>
    <property type="match status" value="1"/>
</dbReference>
<dbReference type="AlphaFoldDB" id="A0A1I5V727"/>
<dbReference type="GO" id="GO:0048027">
    <property type="term" value="F:mRNA 5'-UTR binding"/>
    <property type="evidence" value="ECO:0007669"/>
    <property type="project" value="UniProtKB-UniRule"/>
</dbReference>
<proteinExistence type="inferred from homology"/>
<accession>A0A1I5V727</accession>
<evidence type="ECO:0000256" key="2">
    <source>
        <dbReference type="ARBA" id="ARBA00022491"/>
    </source>
</evidence>
<comment type="subunit">
    <text evidence="6">Homodimer; the beta-strands of each monomer intercalate to form a hydrophobic core, while the alpha-helices form wings that extend away from the core.</text>
</comment>
<evidence type="ECO:0000313" key="8">
    <source>
        <dbReference type="Proteomes" id="UP000198577"/>
    </source>
</evidence>
<evidence type="ECO:0000256" key="1">
    <source>
        <dbReference type="ARBA" id="ARBA00022490"/>
    </source>
</evidence>
<sequence>MLVLTRKPGQSILIGDNIEVKIIDVQGDQVRIGINAPKDISILRKELMDEVRQANREAVVDSFGISLEELNRVLKE</sequence>
<dbReference type="STRING" id="937334.SAMN05444406_1104"/>
<dbReference type="EMBL" id="FOXR01000010">
    <property type="protein sequence ID" value="SFQ02766.1"/>
    <property type="molecule type" value="Genomic_DNA"/>
</dbReference>
<dbReference type="NCBIfam" id="TIGR00202">
    <property type="entry name" value="csrA"/>
    <property type="match status" value="1"/>
</dbReference>
<dbReference type="GO" id="GO:0006402">
    <property type="term" value="P:mRNA catabolic process"/>
    <property type="evidence" value="ECO:0007669"/>
    <property type="project" value="InterPro"/>
</dbReference>
<dbReference type="SUPFAM" id="SSF117130">
    <property type="entry name" value="CsrA-like"/>
    <property type="match status" value="1"/>
</dbReference>
<dbReference type="Proteomes" id="UP000198577">
    <property type="component" value="Unassembled WGS sequence"/>
</dbReference>